<dbReference type="OrthoDB" id="9815506at2"/>
<dbReference type="InterPro" id="IPR013747">
    <property type="entry name" value="ACP_syn_III_C"/>
</dbReference>
<dbReference type="Pfam" id="PF08541">
    <property type="entry name" value="ACP_syn_III_C"/>
    <property type="match status" value="1"/>
</dbReference>
<evidence type="ECO:0000256" key="1">
    <source>
        <dbReference type="ARBA" id="ARBA00022679"/>
    </source>
</evidence>
<evidence type="ECO:0000259" key="4">
    <source>
        <dbReference type="Pfam" id="PF08545"/>
    </source>
</evidence>
<feature type="domain" description="Beta-ketoacyl-[acyl-carrier-protein] synthase III N-terminal" evidence="4">
    <location>
        <begin position="111"/>
        <end position="185"/>
    </location>
</feature>
<dbReference type="SUPFAM" id="SSF53901">
    <property type="entry name" value="Thiolase-like"/>
    <property type="match status" value="1"/>
</dbReference>
<dbReference type="PANTHER" id="PTHR34069:SF2">
    <property type="entry name" value="BETA-KETOACYL-[ACYL-CARRIER-PROTEIN] SYNTHASE III"/>
    <property type="match status" value="1"/>
</dbReference>
<evidence type="ECO:0000256" key="2">
    <source>
        <dbReference type="ARBA" id="ARBA00023315"/>
    </source>
</evidence>
<dbReference type="Gene3D" id="3.40.47.10">
    <property type="match status" value="1"/>
</dbReference>
<dbReference type="InterPro" id="IPR013751">
    <property type="entry name" value="ACP_syn_III_N"/>
</dbReference>
<dbReference type="RefSeq" id="WP_107941038.1">
    <property type="nucleotide sequence ID" value="NZ_QANS01000005.1"/>
</dbReference>
<evidence type="ECO:0000313" key="5">
    <source>
        <dbReference type="EMBL" id="PTU30665.1"/>
    </source>
</evidence>
<feature type="domain" description="Beta-ketoacyl-[acyl-carrier-protein] synthase III C-terminal" evidence="3">
    <location>
        <begin position="253"/>
        <end position="337"/>
    </location>
</feature>
<keyword evidence="1" id="KW-0808">Transferase</keyword>
<dbReference type="Pfam" id="PF08545">
    <property type="entry name" value="ACP_syn_III"/>
    <property type="match status" value="1"/>
</dbReference>
<name>A0A2T5MDL5_9GAMM</name>
<keyword evidence="6" id="KW-1185">Reference proteome</keyword>
<proteinExistence type="predicted"/>
<dbReference type="EMBL" id="QANS01000005">
    <property type="protein sequence ID" value="PTU30665.1"/>
    <property type="molecule type" value="Genomic_DNA"/>
</dbReference>
<keyword evidence="2" id="KW-0012">Acyltransferase</keyword>
<protein>
    <submittedName>
        <fullName evidence="5">Ketoacyl-ACP synthase III</fullName>
    </submittedName>
</protein>
<dbReference type="AlphaFoldDB" id="A0A2T5MDL5"/>
<reference evidence="5 6" key="1">
    <citation type="submission" date="2018-04" db="EMBL/GenBank/DDBJ databases">
        <title>Novel species isolated from glacier.</title>
        <authorList>
            <person name="Liu Q."/>
            <person name="Xin Y.-H."/>
        </authorList>
    </citation>
    <scope>NUCLEOTIDE SEQUENCE [LARGE SCALE GENOMIC DNA]</scope>
    <source>
        <strain evidence="5 6">GT1R17</strain>
    </source>
</reference>
<evidence type="ECO:0000313" key="6">
    <source>
        <dbReference type="Proteomes" id="UP000244248"/>
    </source>
</evidence>
<sequence>MSAIAGIAVRGIAAAVPTKVALTQDYEFLKPEERARLQKATGIGAHRISPTEQCTSDLCAAAAERVISHLGWQPDSIGALILITQTPDQPIPATAITLQNKLGLPQACAAFDVNLGCSAYPYGLAIISSLMKSLNISRALLLMGDLSRVCALTDKSAWPLFGDAGTATALELDNDAPPIFLDLMSDGSGKDAIIIPGGGLASRRPPGDGPITEEIGSDGIARRPDNLLLRGADIFSFAISKVPPSIHRVLEMGGHSADQVDFLVLHQANKMINDTITKKAGFTPEKAISTLAQYGNTSSASIPLTLCAHADRFSDDRLVTVCGFGVGLSWGSATLKIPANAVLPVIESDAVY</sequence>
<evidence type="ECO:0000259" key="3">
    <source>
        <dbReference type="Pfam" id="PF08541"/>
    </source>
</evidence>
<gene>
    <name evidence="5" type="ORF">CJD38_14310</name>
</gene>
<accession>A0A2T5MDL5</accession>
<organism evidence="5 6">
    <name type="scientific">Stenotrophobium rhamnosiphilum</name>
    <dbReference type="NCBI Taxonomy" id="2029166"/>
    <lineage>
        <taxon>Bacteria</taxon>
        <taxon>Pseudomonadati</taxon>
        <taxon>Pseudomonadota</taxon>
        <taxon>Gammaproteobacteria</taxon>
        <taxon>Nevskiales</taxon>
        <taxon>Nevskiaceae</taxon>
        <taxon>Stenotrophobium</taxon>
    </lineage>
</organism>
<dbReference type="PANTHER" id="PTHR34069">
    <property type="entry name" value="3-OXOACYL-[ACYL-CARRIER-PROTEIN] SYNTHASE 3"/>
    <property type="match status" value="1"/>
</dbReference>
<dbReference type="CDD" id="cd00830">
    <property type="entry name" value="KAS_III"/>
    <property type="match status" value="1"/>
</dbReference>
<dbReference type="InterPro" id="IPR016039">
    <property type="entry name" value="Thiolase-like"/>
</dbReference>
<dbReference type="GO" id="GO:0006633">
    <property type="term" value="P:fatty acid biosynthetic process"/>
    <property type="evidence" value="ECO:0007669"/>
    <property type="project" value="InterPro"/>
</dbReference>
<dbReference type="Proteomes" id="UP000244248">
    <property type="component" value="Unassembled WGS sequence"/>
</dbReference>
<dbReference type="GO" id="GO:0004315">
    <property type="term" value="F:3-oxoacyl-[acyl-carrier-protein] synthase activity"/>
    <property type="evidence" value="ECO:0007669"/>
    <property type="project" value="InterPro"/>
</dbReference>
<comment type="caution">
    <text evidence="5">The sequence shown here is derived from an EMBL/GenBank/DDBJ whole genome shotgun (WGS) entry which is preliminary data.</text>
</comment>
<dbReference type="GO" id="GO:0044550">
    <property type="term" value="P:secondary metabolite biosynthetic process"/>
    <property type="evidence" value="ECO:0007669"/>
    <property type="project" value="TreeGrafter"/>
</dbReference>